<keyword evidence="10" id="KW-1185">Reference proteome</keyword>
<dbReference type="Proteomes" id="UP001189429">
    <property type="component" value="Unassembled WGS sequence"/>
</dbReference>
<dbReference type="InterPro" id="IPR005821">
    <property type="entry name" value="Ion_trans_dom"/>
</dbReference>
<feature type="transmembrane region" description="Helical" evidence="7">
    <location>
        <begin position="324"/>
        <end position="346"/>
    </location>
</feature>
<feature type="transmembrane region" description="Helical" evidence="7">
    <location>
        <begin position="377"/>
        <end position="397"/>
    </location>
</feature>
<comment type="subcellular location">
    <subcellularLocation>
        <location evidence="1">Membrane</location>
        <topology evidence="1">Multi-pass membrane protein</topology>
    </subcellularLocation>
</comment>
<evidence type="ECO:0000256" key="7">
    <source>
        <dbReference type="SAM" id="Phobius"/>
    </source>
</evidence>
<feature type="domain" description="EF-hand" evidence="8">
    <location>
        <begin position="452"/>
        <end position="487"/>
    </location>
</feature>
<evidence type="ECO:0000256" key="4">
    <source>
        <dbReference type="ARBA" id="ARBA00022989"/>
    </source>
</evidence>
<keyword evidence="2 7" id="KW-0812">Transmembrane</keyword>
<evidence type="ECO:0000256" key="5">
    <source>
        <dbReference type="ARBA" id="ARBA00023136"/>
    </source>
</evidence>
<organism evidence="9 10">
    <name type="scientific">Prorocentrum cordatum</name>
    <dbReference type="NCBI Taxonomy" id="2364126"/>
    <lineage>
        <taxon>Eukaryota</taxon>
        <taxon>Sar</taxon>
        <taxon>Alveolata</taxon>
        <taxon>Dinophyceae</taxon>
        <taxon>Prorocentrales</taxon>
        <taxon>Prorocentraceae</taxon>
        <taxon>Prorocentrum</taxon>
    </lineage>
</organism>
<evidence type="ECO:0000313" key="10">
    <source>
        <dbReference type="Proteomes" id="UP001189429"/>
    </source>
</evidence>
<evidence type="ECO:0000259" key="8">
    <source>
        <dbReference type="PROSITE" id="PS50222"/>
    </source>
</evidence>
<evidence type="ECO:0000256" key="1">
    <source>
        <dbReference type="ARBA" id="ARBA00004141"/>
    </source>
</evidence>
<dbReference type="PANTHER" id="PTHR10037:SF62">
    <property type="entry name" value="SODIUM CHANNEL PROTEIN 60E"/>
    <property type="match status" value="1"/>
</dbReference>
<dbReference type="EMBL" id="CAUYUJ010010480">
    <property type="protein sequence ID" value="CAK0829493.1"/>
    <property type="molecule type" value="Genomic_DNA"/>
</dbReference>
<dbReference type="SUPFAM" id="SSF47473">
    <property type="entry name" value="EF-hand"/>
    <property type="match status" value="1"/>
</dbReference>
<dbReference type="PROSITE" id="PS00018">
    <property type="entry name" value="EF_HAND_1"/>
    <property type="match status" value="1"/>
</dbReference>
<proteinExistence type="predicted"/>
<evidence type="ECO:0000313" key="9">
    <source>
        <dbReference type="EMBL" id="CAK0829493.1"/>
    </source>
</evidence>
<evidence type="ECO:0000256" key="2">
    <source>
        <dbReference type="ARBA" id="ARBA00022692"/>
    </source>
</evidence>
<gene>
    <name evidence="9" type="ORF">PCOR1329_LOCUS28416</name>
</gene>
<dbReference type="InterPro" id="IPR011992">
    <property type="entry name" value="EF-hand-dom_pair"/>
</dbReference>
<dbReference type="InterPro" id="IPR027359">
    <property type="entry name" value="Volt_channel_dom_sf"/>
</dbReference>
<dbReference type="InterPro" id="IPR043203">
    <property type="entry name" value="VGCC_Ca_Na"/>
</dbReference>
<dbReference type="Pfam" id="PF13202">
    <property type="entry name" value="EF-hand_5"/>
    <property type="match status" value="1"/>
</dbReference>
<keyword evidence="3" id="KW-0106">Calcium</keyword>
<dbReference type="Gene3D" id="1.20.120.350">
    <property type="entry name" value="Voltage-gated potassium channels. Chain C"/>
    <property type="match status" value="1"/>
</dbReference>
<accession>A0ABN9SBY1</accession>
<dbReference type="SUPFAM" id="SSF81324">
    <property type="entry name" value="Voltage-gated potassium channels"/>
    <property type="match status" value="1"/>
</dbReference>
<dbReference type="Gene3D" id="1.10.238.10">
    <property type="entry name" value="EF-hand"/>
    <property type="match status" value="1"/>
</dbReference>
<dbReference type="PANTHER" id="PTHR10037">
    <property type="entry name" value="VOLTAGE-GATED CATION CHANNEL CALCIUM AND SODIUM"/>
    <property type="match status" value="1"/>
</dbReference>
<dbReference type="Pfam" id="PF00520">
    <property type="entry name" value="Ion_trans"/>
    <property type="match status" value="1"/>
</dbReference>
<dbReference type="CDD" id="cd00051">
    <property type="entry name" value="EFh"/>
    <property type="match status" value="1"/>
</dbReference>
<feature type="compositionally biased region" description="Basic and acidic residues" evidence="6">
    <location>
        <begin position="98"/>
        <end position="122"/>
    </location>
</feature>
<dbReference type="InterPro" id="IPR002048">
    <property type="entry name" value="EF_hand_dom"/>
</dbReference>
<dbReference type="Gene3D" id="1.10.287.70">
    <property type="match status" value="1"/>
</dbReference>
<keyword evidence="5 7" id="KW-0472">Membrane</keyword>
<dbReference type="SMART" id="SM00054">
    <property type="entry name" value="EFh"/>
    <property type="match status" value="2"/>
</dbReference>
<feature type="transmembrane region" description="Helical" evidence="7">
    <location>
        <begin position="403"/>
        <end position="427"/>
    </location>
</feature>
<reference evidence="9" key="1">
    <citation type="submission" date="2023-10" db="EMBL/GenBank/DDBJ databases">
        <authorList>
            <person name="Chen Y."/>
            <person name="Shah S."/>
            <person name="Dougan E. K."/>
            <person name="Thang M."/>
            <person name="Chan C."/>
        </authorList>
    </citation>
    <scope>NUCLEOTIDE SEQUENCE [LARGE SCALE GENOMIC DNA]</scope>
</reference>
<feature type="region of interest" description="Disordered" evidence="6">
    <location>
        <begin position="1"/>
        <end position="24"/>
    </location>
</feature>
<sequence length="579" mass="63632">MPDGAPNDAASAPPRSLAIGERAPPSLDGGDFRALLEQAGAAHDAEVERLRLEARALWRELLAARQRLGGDLVCGEDLAARGASLACSGGLACSGDALPERRSGSEDASLERRSDGGCREMRNGLGTASQTTALSSQSHLTGQSLQAKAPAGLMSRNRPIRENEIARRGRLWGLVTAPAFEAAVSVVIILNSVTLALEAQYNSFSLATRIGHRSAAGESAEVWPLGEDFFLVLSWAFGLIFTLELAAKIAGLRLDFFKDPWNWLDAVIVIVWLISASTPITLNVQVLRVARIARVIRLVRILKFMKGAHSDGLFMMTTALSGSLWTTGWCFLVLLVLHCVLALAFYQIIYETYFNNNSSTAQEEAQMYEYFGSFSRTFLTMFEITFGNFIAPIRILVECVDEGFVLYAVVHKIVLGFAVIGVLNAVFIQETFKVAQLDDNLMVRQQRRKAEHHTKKMQALFREADTDGNGTLDLDEWMTICQDEWVMMWLSCQDIKVDEAQVLFQMIDDGDGKLTAEEVVKGTASLRGTSAMMKLLSMARGIQNSVSDIRAELLFSQLPVAAERMYPSADAWATNSQSR</sequence>
<evidence type="ECO:0000256" key="6">
    <source>
        <dbReference type="SAM" id="MobiDB-lite"/>
    </source>
</evidence>
<feature type="region of interest" description="Disordered" evidence="6">
    <location>
        <begin position="96"/>
        <end position="153"/>
    </location>
</feature>
<dbReference type="InterPro" id="IPR018247">
    <property type="entry name" value="EF_Hand_1_Ca_BS"/>
</dbReference>
<feature type="transmembrane region" description="Helical" evidence="7">
    <location>
        <begin position="171"/>
        <end position="197"/>
    </location>
</feature>
<keyword evidence="4 7" id="KW-1133">Transmembrane helix</keyword>
<protein>
    <recommendedName>
        <fullName evidence="8">EF-hand domain-containing protein</fullName>
    </recommendedName>
</protein>
<feature type="transmembrane region" description="Helical" evidence="7">
    <location>
        <begin position="263"/>
        <end position="282"/>
    </location>
</feature>
<evidence type="ECO:0000256" key="3">
    <source>
        <dbReference type="ARBA" id="ARBA00022837"/>
    </source>
</evidence>
<feature type="transmembrane region" description="Helical" evidence="7">
    <location>
        <begin position="229"/>
        <end position="251"/>
    </location>
</feature>
<name>A0ABN9SBY1_9DINO</name>
<dbReference type="PROSITE" id="PS50222">
    <property type="entry name" value="EF_HAND_2"/>
    <property type="match status" value="1"/>
</dbReference>
<feature type="compositionally biased region" description="Low complexity" evidence="6">
    <location>
        <begin position="127"/>
        <end position="141"/>
    </location>
</feature>
<comment type="caution">
    <text evidence="9">The sequence shown here is derived from an EMBL/GenBank/DDBJ whole genome shotgun (WGS) entry which is preliminary data.</text>
</comment>